<organism evidence="1 2">
    <name type="scientific">Mycobacterium branderi</name>
    <dbReference type="NCBI Taxonomy" id="43348"/>
    <lineage>
        <taxon>Bacteria</taxon>
        <taxon>Bacillati</taxon>
        <taxon>Actinomycetota</taxon>
        <taxon>Actinomycetes</taxon>
        <taxon>Mycobacteriales</taxon>
        <taxon>Mycobacteriaceae</taxon>
        <taxon>Mycobacterium</taxon>
    </lineage>
</organism>
<reference evidence="1 2" key="1">
    <citation type="submission" date="2016-12" db="EMBL/GenBank/DDBJ databases">
        <title>The new phylogeny of genus Mycobacterium.</title>
        <authorList>
            <person name="Tortoli E."/>
            <person name="Trovato A."/>
            <person name="Cirillo D.M."/>
        </authorList>
    </citation>
    <scope>NUCLEOTIDE SEQUENCE [LARGE SCALE GENOMIC DNA]</scope>
    <source>
        <strain evidence="1 2">DSM 44624</strain>
    </source>
</reference>
<comment type="caution">
    <text evidence="1">The sequence shown here is derived from an EMBL/GenBank/DDBJ whole genome shotgun (WGS) entry which is preliminary data.</text>
</comment>
<accession>A0AA91LSA3</accession>
<evidence type="ECO:0000313" key="1">
    <source>
        <dbReference type="EMBL" id="ORA29885.1"/>
    </source>
</evidence>
<sequence length="81" mass="8682">MIDGQAVPTQRRRQGPFNPTFGLAQSIPSQLDRQYEAAVAAGGIPVEWRVAEPRVAAAIEAIIEQRGYGDLINVVVVPPAS</sequence>
<name>A0AA91LSA3_9MYCO</name>
<evidence type="ECO:0000313" key="2">
    <source>
        <dbReference type="Proteomes" id="UP000192441"/>
    </source>
</evidence>
<dbReference type="Proteomes" id="UP000192441">
    <property type="component" value="Unassembled WGS sequence"/>
</dbReference>
<proteinExistence type="predicted"/>
<dbReference type="EMBL" id="MVHM01000034">
    <property type="protein sequence ID" value="ORA29885.1"/>
    <property type="molecule type" value="Genomic_DNA"/>
</dbReference>
<protein>
    <submittedName>
        <fullName evidence="1">Uncharacterized protein</fullName>
    </submittedName>
</protein>
<dbReference type="AlphaFoldDB" id="A0AA91LSA3"/>
<gene>
    <name evidence="1" type="ORF">BST20_27795</name>
</gene>